<reference evidence="1 2" key="1">
    <citation type="submission" date="2021-12" db="EMBL/GenBank/DDBJ databases">
        <title>Discovery of the Pendulisporaceae a myxobacterial family with distinct sporulation behavior and unique specialized metabolism.</title>
        <authorList>
            <person name="Garcia R."/>
            <person name="Popoff A."/>
            <person name="Bader C.D."/>
            <person name="Loehr J."/>
            <person name="Walesch S."/>
            <person name="Walt C."/>
            <person name="Boldt J."/>
            <person name="Bunk B."/>
            <person name="Haeckl F.J.F.P.J."/>
            <person name="Gunesch A.P."/>
            <person name="Birkelbach J."/>
            <person name="Nuebel U."/>
            <person name="Pietschmann T."/>
            <person name="Bach T."/>
            <person name="Mueller R."/>
        </authorList>
    </citation>
    <scope>NUCLEOTIDE SEQUENCE [LARGE SCALE GENOMIC DNA]</scope>
    <source>
        <strain evidence="1 2">MSr11954</strain>
    </source>
</reference>
<accession>A0ABZ2LTQ7</accession>
<evidence type="ECO:0000313" key="2">
    <source>
        <dbReference type="Proteomes" id="UP001370348"/>
    </source>
</evidence>
<dbReference type="RefSeq" id="WP_394822849.1">
    <property type="nucleotide sequence ID" value="NZ_CP089984.1"/>
</dbReference>
<name>A0ABZ2LTQ7_9BACT</name>
<protein>
    <submittedName>
        <fullName evidence="1">DUF1232 domain-containing protein</fullName>
    </submittedName>
</protein>
<gene>
    <name evidence="1" type="ORF">LZC94_35965</name>
</gene>
<dbReference type="Proteomes" id="UP001370348">
    <property type="component" value="Chromosome"/>
</dbReference>
<organism evidence="1 2">
    <name type="scientific">Pendulispora albinea</name>
    <dbReference type="NCBI Taxonomy" id="2741071"/>
    <lineage>
        <taxon>Bacteria</taxon>
        <taxon>Pseudomonadati</taxon>
        <taxon>Myxococcota</taxon>
        <taxon>Myxococcia</taxon>
        <taxon>Myxococcales</taxon>
        <taxon>Sorangiineae</taxon>
        <taxon>Pendulisporaceae</taxon>
        <taxon>Pendulispora</taxon>
    </lineage>
</organism>
<dbReference type="EMBL" id="CP089984">
    <property type="protein sequence ID" value="WXB13228.1"/>
    <property type="molecule type" value="Genomic_DNA"/>
</dbReference>
<proteinExistence type="predicted"/>
<keyword evidence="2" id="KW-1185">Reference proteome</keyword>
<sequence length="178" mass="19804">MTESVDPRYLEIFPAWLRSLGEDVAAFGDIIKGGHSDAVKQYAAAGLNYLFKSLDLIPDSMDDLGFCDDAFVLRVSAALALREEPTITNDALHRLASDTVALQEFLGEDYDRLESYVKTLRKGAARRRTVDDILNDESIRDSFLGEVTAWSQSFQAPAFARDPKTLIKLRAFLSAKLP</sequence>
<evidence type="ECO:0000313" key="1">
    <source>
        <dbReference type="EMBL" id="WXB13228.1"/>
    </source>
</evidence>